<protein>
    <recommendedName>
        <fullName evidence="3">Steroid 5-alpha reductase C-terminal domain-containing protein</fullName>
    </recommendedName>
</protein>
<name>A0ABR3EI63_9AGAR</name>
<dbReference type="InterPro" id="IPR010721">
    <property type="entry name" value="UstE-like"/>
</dbReference>
<feature type="non-terminal residue" evidence="1">
    <location>
        <position position="180"/>
    </location>
</feature>
<keyword evidence="2" id="KW-1185">Reference proteome</keyword>
<dbReference type="Proteomes" id="UP001465976">
    <property type="component" value="Unassembled WGS sequence"/>
</dbReference>
<dbReference type="Pfam" id="PF06966">
    <property type="entry name" value="DUF1295"/>
    <property type="match status" value="1"/>
</dbReference>
<accession>A0ABR3EI63</accession>
<reference evidence="1 2" key="1">
    <citation type="submission" date="2024-02" db="EMBL/GenBank/DDBJ databases">
        <title>A draft genome for the cacao thread blight pathogen Marasmius crinis-equi.</title>
        <authorList>
            <person name="Cohen S.P."/>
            <person name="Baruah I.K."/>
            <person name="Amoako-Attah I."/>
            <person name="Bukari Y."/>
            <person name="Meinhardt L.W."/>
            <person name="Bailey B.A."/>
        </authorList>
    </citation>
    <scope>NUCLEOTIDE SEQUENCE [LARGE SCALE GENOMIC DNA]</scope>
    <source>
        <strain evidence="1 2">GH-76</strain>
    </source>
</reference>
<sequence length="180" mass="20284">MSAGAILKQVVWHTRIQQENMSPFQSLEVAMINATIHTLNTLVFTATATSPITVPADEWDLTSPRLLAGAALFVSGITLEWISEEQRKAFKDDSRNVGKVYAEGLFGWARHINYGGYMMWRSGFALAAGGWKWGLFTAAFAVFSFNFGAIPELDEYCANRYQGQWVEYKRDVPYKLLPFI</sequence>
<comment type="caution">
    <text evidence="1">The sequence shown here is derived from an EMBL/GenBank/DDBJ whole genome shotgun (WGS) entry which is preliminary data.</text>
</comment>
<proteinExistence type="predicted"/>
<dbReference type="PANTHER" id="PTHR32251">
    <property type="entry name" value="3-OXO-5-ALPHA-STEROID 4-DEHYDROGENASE"/>
    <property type="match status" value="1"/>
</dbReference>
<gene>
    <name evidence="1" type="ORF">V5O48_019524</name>
</gene>
<evidence type="ECO:0000313" key="1">
    <source>
        <dbReference type="EMBL" id="KAL0562562.1"/>
    </source>
</evidence>
<dbReference type="EMBL" id="JBAHYK010005225">
    <property type="protein sequence ID" value="KAL0562562.1"/>
    <property type="molecule type" value="Genomic_DNA"/>
</dbReference>
<organism evidence="1 2">
    <name type="scientific">Marasmius crinis-equi</name>
    <dbReference type="NCBI Taxonomy" id="585013"/>
    <lineage>
        <taxon>Eukaryota</taxon>
        <taxon>Fungi</taxon>
        <taxon>Dikarya</taxon>
        <taxon>Basidiomycota</taxon>
        <taxon>Agaricomycotina</taxon>
        <taxon>Agaricomycetes</taxon>
        <taxon>Agaricomycetidae</taxon>
        <taxon>Agaricales</taxon>
        <taxon>Marasmiineae</taxon>
        <taxon>Marasmiaceae</taxon>
        <taxon>Marasmius</taxon>
    </lineage>
</organism>
<evidence type="ECO:0000313" key="2">
    <source>
        <dbReference type="Proteomes" id="UP001465976"/>
    </source>
</evidence>
<dbReference type="PROSITE" id="PS50244">
    <property type="entry name" value="S5A_REDUCTASE"/>
    <property type="match status" value="1"/>
</dbReference>
<dbReference type="Gene3D" id="1.20.120.1630">
    <property type="match status" value="1"/>
</dbReference>
<evidence type="ECO:0008006" key="3">
    <source>
        <dbReference type="Google" id="ProtNLM"/>
    </source>
</evidence>
<dbReference type="PANTHER" id="PTHR32251:SF15">
    <property type="entry name" value="3-OXO-5-ALPHA-STEROID 4-DEHYDROGENASE (DUF1295)"/>
    <property type="match status" value="1"/>
</dbReference>